<dbReference type="Proteomes" id="UP001064048">
    <property type="component" value="Chromosome 20"/>
</dbReference>
<evidence type="ECO:0000313" key="2">
    <source>
        <dbReference type="Proteomes" id="UP001064048"/>
    </source>
</evidence>
<organism evidence="1 2">
    <name type="scientific">Choristoneura fumiferana</name>
    <name type="common">Spruce budworm moth</name>
    <name type="synonym">Archips fumiferana</name>
    <dbReference type="NCBI Taxonomy" id="7141"/>
    <lineage>
        <taxon>Eukaryota</taxon>
        <taxon>Metazoa</taxon>
        <taxon>Ecdysozoa</taxon>
        <taxon>Arthropoda</taxon>
        <taxon>Hexapoda</taxon>
        <taxon>Insecta</taxon>
        <taxon>Pterygota</taxon>
        <taxon>Neoptera</taxon>
        <taxon>Endopterygota</taxon>
        <taxon>Lepidoptera</taxon>
        <taxon>Glossata</taxon>
        <taxon>Ditrysia</taxon>
        <taxon>Tortricoidea</taxon>
        <taxon>Tortricidae</taxon>
        <taxon>Tortricinae</taxon>
        <taxon>Choristoneura</taxon>
    </lineage>
</organism>
<proteinExistence type="predicted"/>
<keyword evidence="2" id="KW-1185">Reference proteome</keyword>
<reference evidence="1 2" key="1">
    <citation type="journal article" date="2022" name="Genome Biol. Evol.">
        <title>The Spruce Budworm Genome: Reconstructing the Evolutionary History of Antifreeze Proteins.</title>
        <authorList>
            <person name="Beliveau C."/>
            <person name="Gagne P."/>
            <person name="Picq S."/>
            <person name="Vernygora O."/>
            <person name="Keeling C.I."/>
            <person name="Pinkney K."/>
            <person name="Doucet D."/>
            <person name="Wen F."/>
            <person name="Johnston J.S."/>
            <person name="Maaroufi H."/>
            <person name="Boyle B."/>
            <person name="Laroche J."/>
            <person name="Dewar K."/>
            <person name="Juretic N."/>
            <person name="Blackburn G."/>
            <person name="Nisole A."/>
            <person name="Brunet B."/>
            <person name="Brandao M."/>
            <person name="Lumley L."/>
            <person name="Duan J."/>
            <person name="Quan G."/>
            <person name="Lucarotti C.J."/>
            <person name="Roe A.D."/>
            <person name="Sperling F.A.H."/>
            <person name="Levesque R.C."/>
            <person name="Cusson M."/>
        </authorList>
    </citation>
    <scope>NUCLEOTIDE SEQUENCE [LARGE SCALE GENOMIC DNA]</scope>
    <source>
        <strain evidence="1">Glfc:IPQL:Cfum</strain>
    </source>
</reference>
<sequence>MTDALCHLVVDGNEVLEIKLVRSPDDIEDEETSFAPEMCHQVFGENENIFGYTDLRIRLYYSAGSLQTYLGIEYTEKIEPSVSDGMKADDIEGAMKKILAPGYVTNLDQFVSLLEKDNSFRPMGKMIHSYTSSPREGGEKHTFEVYMSDTSTPGFLGFHERLQTFLLWYVDAASFIDVDDDQWTFFTVFEKYSTSDGARRYAVAGYATVYRYYAYPAHARPRVSQALTLPPFRRLGLCAALLKAIYSHFVILPEVIDMTVEDPSEDFQRIRDYVDCKNCETLPAFFPAKLQQGFSSEMVTQACAKFKLSKRQVRRVYEILRLRATNTSDKTAYLEYRLDVKNRLNAPFQKKKLEMKKLEKVLKPEEYAAALSSLGAHETQARLASQYAALEHEYRRVLHRMEQD</sequence>
<name>A0ACC0KM80_CHOFU</name>
<protein>
    <submittedName>
        <fullName evidence="1">Uncharacterized protein</fullName>
    </submittedName>
</protein>
<accession>A0ACC0KM80</accession>
<gene>
    <name evidence="1" type="ORF">MSG28_011895</name>
</gene>
<dbReference type="EMBL" id="CM046120">
    <property type="protein sequence ID" value="KAI8437644.1"/>
    <property type="molecule type" value="Genomic_DNA"/>
</dbReference>
<comment type="caution">
    <text evidence="1">The sequence shown here is derived from an EMBL/GenBank/DDBJ whole genome shotgun (WGS) entry which is preliminary data.</text>
</comment>
<evidence type="ECO:0000313" key="1">
    <source>
        <dbReference type="EMBL" id="KAI8437644.1"/>
    </source>
</evidence>